<reference evidence="4" key="1">
    <citation type="submission" date="2020-05" db="EMBL/GenBank/DDBJ databases">
        <title>Frigoriglobus tundricola gen. nov., sp. nov., a psychrotolerant cellulolytic planctomycete of the family Gemmataceae with two divergent copies of 16S rRNA gene.</title>
        <authorList>
            <person name="Kulichevskaya I.S."/>
            <person name="Ivanova A.A."/>
            <person name="Naumoff D.G."/>
            <person name="Beletsky A.V."/>
            <person name="Rijpstra W.I.C."/>
            <person name="Sinninghe Damste J.S."/>
            <person name="Mardanov A.V."/>
            <person name="Ravin N.V."/>
            <person name="Dedysh S.N."/>
        </authorList>
    </citation>
    <scope>NUCLEOTIDE SEQUENCE [LARGE SCALE GENOMIC DNA]</scope>
    <source>
        <strain evidence="4">PL17</strain>
    </source>
</reference>
<dbReference type="Proteomes" id="UP000503447">
    <property type="component" value="Chromosome"/>
</dbReference>
<feature type="compositionally biased region" description="Basic and acidic residues" evidence="1">
    <location>
        <begin position="412"/>
        <end position="430"/>
    </location>
</feature>
<feature type="signal peptide" evidence="2">
    <location>
        <begin position="1"/>
        <end position="21"/>
    </location>
</feature>
<evidence type="ECO:0000313" key="4">
    <source>
        <dbReference type="Proteomes" id="UP000503447"/>
    </source>
</evidence>
<name>A0A6M5YS53_9BACT</name>
<accession>A0A6M5YS53</accession>
<dbReference type="EMBL" id="CP053452">
    <property type="protein sequence ID" value="QJW96216.1"/>
    <property type="molecule type" value="Genomic_DNA"/>
</dbReference>
<gene>
    <name evidence="3" type="ORF">FTUN_3773</name>
</gene>
<protein>
    <recommendedName>
        <fullName evidence="5">HEAT repeat domain-containing protein</fullName>
    </recommendedName>
</protein>
<keyword evidence="2" id="KW-0732">Signal</keyword>
<dbReference type="KEGG" id="ftj:FTUN_3773"/>
<organism evidence="3 4">
    <name type="scientific">Frigoriglobus tundricola</name>
    <dbReference type="NCBI Taxonomy" id="2774151"/>
    <lineage>
        <taxon>Bacteria</taxon>
        <taxon>Pseudomonadati</taxon>
        <taxon>Planctomycetota</taxon>
        <taxon>Planctomycetia</taxon>
        <taxon>Gemmatales</taxon>
        <taxon>Gemmataceae</taxon>
        <taxon>Frigoriglobus</taxon>
    </lineage>
</organism>
<evidence type="ECO:0000256" key="1">
    <source>
        <dbReference type="SAM" id="MobiDB-lite"/>
    </source>
</evidence>
<dbReference type="RefSeq" id="WP_171471845.1">
    <property type="nucleotide sequence ID" value="NZ_CP053452.2"/>
</dbReference>
<feature type="chain" id="PRO_5027084399" description="HEAT repeat domain-containing protein" evidence="2">
    <location>
        <begin position="22"/>
        <end position="444"/>
    </location>
</feature>
<evidence type="ECO:0008006" key="5">
    <source>
        <dbReference type="Google" id="ProtNLM"/>
    </source>
</evidence>
<feature type="region of interest" description="Disordered" evidence="1">
    <location>
        <begin position="412"/>
        <end position="444"/>
    </location>
</feature>
<proteinExistence type="predicted"/>
<evidence type="ECO:0000256" key="2">
    <source>
        <dbReference type="SAM" id="SignalP"/>
    </source>
</evidence>
<evidence type="ECO:0000313" key="3">
    <source>
        <dbReference type="EMBL" id="QJW96216.1"/>
    </source>
</evidence>
<dbReference type="AlphaFoldDB" id="A0A6M5YS53"/>
<sequence>MSRIRAVLLVCGAVAAVPAFGASPNPKDLEIPAAELSKARELVRRLGSEAYREREEAQAELAKMGRIARLALVEGAMGDADPEIRSRCSRLAPKATADDLKARLETFLADTEGKYDHDLPGFKAFRKALGPTHKIREMYAEILKSPYNLELFSAIDKGATEGGRAIADRRSEMWNDMQHRPFLPGGKPFVPKQPSLTDIAALLFAETLVPADHIPKNAQWLWVNGAQFVQQQASVNALSNSTVTHADAYKLIVGQWLSACSDPNELSNLAHLFSNGGILSKFKEATPLLHRIIRTEGVQGYARGQAVHSLIQNRGKEEAAFLRALLKDDSMLQQVWLGGGLNGQQGPHNCLMKDVALAHLILQSGGNIKDYGYETQQGAVINANQFAFGQYAFPSDEKRAAAFMKFGWKQLKDSIDGPKESPKETSKETPKAAPVPTAPSPSIK</sequence>
<keyword evidence="4" id="KW-1185">Reference proteome</keyword>